<dbReference type="STRING" id="334426.A0A158PKD7"/>
<comment type="similarity">
    <text evidence="2 8">Belongs to the glycosyl hydrolase 47 family.</text>
</comment>
<feature type="active site" description="Proton donor" evidence="6">
    <location>
        <position position="316"/>
    </location>
</feature>
<accession>A0A158PKD7</accession>
<keyword evidence="7" id="KW-0479">Metal-binding</keyword>
<reference evidence="11" key="1">
    <citation type="submission" date="2016-04" db="UniProtKB">
        <authorList>
            <consortium name="WormBaseParasite"/>
        </authorList>
    </citation>
    <scope>IDENTIFICATION</scope>
</reference>
<dbReference type="PRINTS" id="PR00747">
    <property type="entry name" value="GLYHDRLASE47"/>
</dbReference>
<dbReference type="Proteomes" id="UP000267027">
    <property type="component" value="Unassembled WGS sequence"/>
</dbReference>
<proteinExistence type="inferred from homology"/>
<feature type="active site" evidence="6">
    <location>
        <position position="336"/>
    </location>
</feature>
<keyword evidence="3" id="KW-0256">Endoplasmic reticulum</keyword>
<dbReference type="InterPro" id="IPR036026">
    <property type="entry name" value="Seven-hairpin_glycosidases"/>
</dbReference>
<dbReference type="GO" id="GO:0005975">
    <property type="term" value="P:carbohydrate metabolic process"/>
    <property type="evidence" value="ECO:0007669"/>
    <property type="project" value="InterPro"/>
</dbReference>
<comment type="cofactor">
    <cofactor evidence="7">
        <name>Ca(2+)</name>
        <dbReference type="ChEBI" id="CHEBI:29108"/>
    </cofactor>
</comment>
<reference evidence="9 10" key="2">
    <citation type="submission" date="2018-11" db="EMBL/GenBank/DDBJ databases">
        <authorList>
            <consortium name="Pathogen Informatics"/>
        </authorList>
    </citation>
    <scope>NUCLEOTIDE SEQUENCE [LARGE SCALE GENOMIC DNA]</scope>
    <source>
        <strain evidence="9 10">Costa Rica</strain>
    </source>
</reference>
<dbReference type="GO" id="GO:0016020">
    <property type="term" value="C:membrane"/>
    <property type="evidence" value="ECO:0007669"/>
    <property type="project" value="InterPro"/>
</dbReference>
<keyword evidence="8" id="KW-0326">Glycosidase</keyword>
<evidence type="ECO:0000256" key="6">
    <source>
        <dbReference type="PIRSR" id="PIRSR601382-1"/>
    </source>
</evidence>
<dbReference type="GO" id="GO:0044322">
    <property type="term" value="C:endoplasmic reticulum quality control compartment"/>
    <property type="evidence" value="ECO:0007669"/>
    <property type="project" value="GOC"/>
</dbReference>
<dbReference type="FunFam" id="1.50.10.10:FF:000015">
    <property type="entry name" value="alpha-1,2-Mannosidase"/>
    <property type="match status" value="1"/>
</dbReference>
<keyword evidence="7" id="KW-0106">Calcium</keyword>
<evidence type="ECO:0000313" key="11">
    <source>
        <dbReference type="WBParaSite" id="ACOC_0000992901-mRNA-1"/>
    </source>
</evidence>
<evidence type="ECO:0000256" key="5">
    <source>
        <dbReference type="ARBA" id="ARBA00054385"/>
    </source>
</evidence>
<keyword evidence="8" id="KW-0378">Hydrolase</keyword>
<dbReference type="InterPro" id="IPR012341">
    <property type="entry name" value="6hp_glycosidase-like_sf"/>
</dbReference>
<dbReference type="EMBL" id="UYYA01004378">
    <property type="protein sequence ID" value="VDM61515.1"/>
    <property type="molecule type" value="Genomic_DNA"/>
</dbReference>
<comment type="function">
    <text evidence="5">Involved in the endoplasmic reticulum-associated degradation (ERAD) pathway that targets misfolded glycoproteins for degradation in an N-glycan-dependent manner. May initiate ERAD by promoting the first mannose trimming step of ERAD substrates, from Man9GlcNAc2 to Man8GlcNAc2. Seems to recognize and bind to exposed hydrophobic regions in target proteins.</text>
</comment>
<evidence type="ECO:0000256" key="4">
    <source>
        <dbReference type="ARBA" id="ARBA00023180"/>
    </source>
</evidence>
<dbReference type="Pfam" id="PF01532">
    <property type="entry name" value="Glyco_hydro_47"/>
    <property type="match status" value="1"/>
</dbReference>
<organism evidence="11">
    <name type="scientific">Angiostrongylus costaricensis</name>
    <name type="common">Nematode worm</name>
    <dbReference type="NCBI Taxonomy" id="334426"/>
    <lineage>
        <taxon>Eukaryota</taxon>
        <taxon>Metazoa</taxon>
        <taxon>Ecdysozoa</taxon>
        <taxon>Nematoda</taxon>
        <taxon>Chromadorea</taxon>
        <taxon>Rhabditida</taxon>
        <taxon>Rhabditina</taxon>
        <taxon>Rhabditomorpha</taxon>
        <taxon>Strongyloidea</taxon>
        <taxon>Metastrongylidae</taxon>
        <taxon>Angiostrongylus</taxon>
    </lineage>
</organism>
<gene>
    <name evidence="9" type="ORF">ACOC_LOCUS9930</name>
</gene>
<evidence type="ECO:0000256" key="2">
    <source>
        <dbReference type="ARBA" id="ARBA00007658"/>
    </source>
</evidence>
<dbReference type="SUPFAM" id="SSF48225">
    <property type="entry name" value="Seven-hairpin glycosidases"/>
    <property type="match status" value="1"/>
</dbReference>
<dbReference type="Gene3D" id="1.50.10.10">
    <property type="match status" value="1"/>
</dbReference>
<feature type="active site" description="Proton donor" evidence="6">
    <location>
        <position position="86"/>
    </location>
</feature>
<feature type="active site" evidence="6">
    <location>
        <position position="223"/>
    </location>
</feature>
<dbReference type="EC" id="3.2.1.-" evidence="8"/>
<dbReference type="AlphaFoldDB" id="A0A158PKD7"/>
<evidence type="ECO:0000256" key="1">
    <source>
        <dbReference type="ARBA" id="ARBA00004240"/>
    </source>
</evidence>
<dbReference type="GO" id="GO:1904380">
    <property type="term" value="P:endoplasmic reticulum mannose trimming"/>
    <property type="evidence" value="ECO:0007669"/>
    <property type="project" value="InterPro"/>
</dbReference>
<dbReference type="PANTHER" id="PTHR45679">
    <property type="entry name" value="ER DEGRADATION-ENHANCING ALPHA-MANNOSIDASE-LIKE PROTEIN 2"/>
    <property type="match status" value="1"/>
</dbReference>
<dbReference type="InterPro" id="IPR044674">
    <property type="entry name" value="EDEM1/2/3"/>
</dbReference>
<dbReference type="WBParaSite" id="ACOC_0000992901-mRNA-1">
    <property type="protein sequence ID" value="ACOC_0000992901-mRNA-1"/>
    <property type="gene ID" value="ACOC_0000992901"/>
</dbReference>
<keyword evidence="4" id="KW-0325">Glycoprotein</keyword>
<protein>
    <recommendedName>
        <fullName evidence="8">alpha-1,2-Mannosidase</fullName>
        <ecNumber evidence="8">3.2.1.-</ecNumber>
    </recommendedName>
</protein>
<dbReference type="OrthoDB" id="8118055at2759"/>
<name>A0A158PKD7_ANGCS</name>
<evidence type="ECO:0000256" key="7">
    <source>
        <dbReference type="PIRSR" id="PIRSR601382-2"/>
    </source>
</evidence>
<evidence type="ECO:0000256" key="8">
    <source>
        <dbReference type="RuleBase" id="RU361193"/>
    </source>
</evidence>
<dbReference type="GO" id="GO:1904154">
    <property type="term" value="P:positive regulation of retrograde protein transport, ER to cytosol"/>
    <property type="evidence" value="ECO:0007669"/>
    <property type="project" value="UniProtKB-ARBA"/>
</dbReference>
<evidence type="ECO:0000313" key="10">
    <source>
        <dbReference type="Proteomes" id="UP000267027"/>
    </source>
</evidence>
<dbReference type="OMA" id="HNYHRVW"/>
<comment type="subcellular location">
    <subcellularLocation>
        <location evidence="1">Endoplasmic reticulum</location>
    </subcellularLocation>
</comment>
<dbReference type="InterPro" id="IPR001382">
    <property type="entry name" value="Glyco_hydro_47"/>
</dbReference>
<dbReference type="GO" id="GO:0005509">
    <property type="term" value="F:calcium ion binding"/>
    <property type="evidence" value="ECO:0007669"/>
    <property type="project" value="InterPro"/>
</dbReference>
<evidence type="ECO:0000313" key="9">
    <source>
        <dbReference type="EMBL" id="VDM61515.1"/>
    </source>
</evidence>
<feature type="binding site" evidence="7">
    <location>
        <position position="439"/>
    </location>
    <ligand>
        <name>Ca(2+)</name>
        <dbReference type="ChEBI" id="CHEBI:29108"/>
    </ligand>
</feature>
<keyword evidence="10" id="KW-1185">Reference proteome</keyword>
<dbReference type="PANTHER" id="PTHR45679:SF6">
    <property type="entry name" value="ER DEGRADATION-ENHANCING ALPHA-MANNOSIDASE-LIKE PROTEIN 2"/>
    <property type="match status" value="1"/>
</dbReference>
<sequence length="506" mass="57000">MFRYREKIKGMFYYAYNGYLNYAFPLDELKPITCTGQDTWGSFSLSLVDALDTLIVMGNTTEFRRAVDAVLKSVRTDANVNVSVFETNIRIVGGLISAHMLSGRVEDGWPCSGPLLRLATSLALRLLPAFNTETGMPYGTVNLRYGVPKSETPITCTAGIGTFIVEFGTLSRLTGNPQFERVALRALETLWRTRSSIGLVGNHINVQTGEWKATDTGIGAGVDSYFEYLVKGALLLQRPALMKQFNEYASAINRYVRKGDWFLWVSMDKGAVSLPIFQSLEAFWPGLLTMVGDVENASRIMLQYSQVIRQYGFPPEFYNIQNSASDKRSAFPLRPEIVESLMYLYRATEDPQFLELGAQIVDAIEHSAKTSCGYATINNVEDHSIEDRMESFFLAETTKYLYLLFDPENFLHNDGIVARIIDTPNGECVIDAGGYIFNTEAHPVDPGIVHCCSAQRQAEREAVRKWEDNYDLLSILDRMDNMSPLYFRKEFDLEIDESLSEEDESS</sequence>
<dbReference type="GO" id="GO:0004571">
    <property type="term" value="F:mannosyl-oligosaccharide 1,2-alpha-mannosidase activity"/>
    <property type="evidence" value="ECO:0007669"/>
    <property type="project" value="InterPro"/>
</dbReference>
<evidence type="ECO:0000256" key="3">
    <source>
        <dbReference type="ARBA" id="ARBA00022824"/>
    </source>
</evidence>